<dbReference type="Proteomes" id="UP000242754">
    <property type="component" value="Unassembled WGS sequence"/>
</dbReference>
<dbReference type="STRING" id="140314.SAMN04488076_102181"/>
<gene>
    <name evidence="2" type="ORF">Tpal_111</name>
</gene>
<accession>A0A143Y5K3</accession>
<evidence type="ECO:0000313" key="2">
    <source>
        <dbReference type="EMBL" id="CZQ80721.1"/>
    </source>
</evidence>
<protein>
    <submittedName>
        <fullName evidence="2">Fes cluster biogenesis</fullName>
    </submittedName>
</protein>
<evidence type="ECO:0000259" key="1">
    <source>
        <dbReference type="Pfam" id="PF01521"/>
    </source>
</evidence>
<organism evidence="2 3">
    <name type="scientific">Trichococcus palustris</name>
    <dbReference type="NCBI Taxonomy" id="140314"/>
    <lineage>
        <taxon>Bacteria</taxon>
        <taxon>Bacillati</taxon>
        <taxon>Bacillota</taxon>
        <taxon>Bacilli</taxon>
        <taxon>Lactobacillales</taxon>
        <taxon>Carnobacteriaceae</taxon>
        <taxon>Trichococcus</taxon>
    </lineage>
</organism>
<dbReference type="InterPro" id="IPR035903">
    <property type="entry name" value="HesB-like_dom_sf"/>
</dbReference>
<name>A0A143Y5K3_9LACT</name>
<sequence length="109" mass="12185">MKLTFTDAAVAELKKRVDLQSLSLFYATGPYCGCPSTGIFALRVNEKDSIEYDAIVETNIGKIPAQKWALVFLDSDNLIDFNPSQQALQLKSERGFLNLNLMVEEIIPE</sequence>
<dbReference type="Gene3D" id="2.60.300.12">
    <property type="entry name" value="HesB-like domain"/>
    <property type="match status" value="1"/>
</dbReference>
<proteinExistence type="predicted"/>
<feature type="domain" description="Core" evidence="1">
    <location>
        <begin position="1"/>
        <end position="103"/>
    </location>
</feature>
<dbReference type="RefSeq" id="WP_179193080.1">
    <property type="nucleotide sequence ID" value="NZ_FJNE01000001.1"/>
</dbReference>
<dbReference type="Pfam" id="PF01521">
    <property type="entry name" value="Fe-S_biosyn"/>
    <property type="match status" value="1"/>
</dbReference>
<evidence type="ECO:0000313" key="3">
    <source>
        <dbReference type="Proteomes" id="UP000242754"/>
    </source>
</evidence>
<dbReference type="EMBL" id="FJNE01000001">
    <property type="protein sequence ID" value="CZQ80721.1"/>
    <property type="molecule type" value="Genomic_DNA"/>
</dbReference>
<dbReference type="AlphaFoldDB" id="A0A143Y5K3"/>
<dbReference type="InterPro" id="IPR000361">
    <property type="entry name" value="ATAP_core_dom"/>
</dbReference>
<keyword evidence="3" id="KW-1185">Reference proteome</keyword>
<reference evidence="2 3" key="1">
    <citation type="submission" date="2016-02" db="EMBL/GenBank/DDBJ databases">
        <authorList>
            <person name="Wen L."/>
            <person name="He K."/>
            <person name="Yang H."/>
        </authorList>
    </citation>
    <scope>NUCLEOTIDE SEQUENCE [LARGE SCALE GENOMIC DNA]</scope>
    <source>
        <strain evidence="2">Trichococcus palustris</strain>
    </source>
</reference>
<dbReference type="SUPFAM" id="SSF89360">
    <property type="entry name" value="HesB-like domain"/>
    <property type="match status" value="1"/>
</dbReference>